<name>A0A9W2XXF8_BETSP</name>
<dbReference type="Gene3D" id="3.40.630.30">
    <property type="match status" value="1"/>
</dbReference>
<dbReference type="InterPro" id="IPR016181">
    <property type="entry name" value="Acyl_CoA_acyltransferase"/>
</dbReference>
<dbReference type="InterPro" id="IPR000182">
    <property type="entry name" value="GNAT_dom"/>
</dbReference>
<dbReference type="PANTHER" id="PTHR13947">
    <property type="entry name" value="GNAT FAMILY N-ACETYLTRANSFERASE"/>
    <property type="match status" value="1"/>
</dbReference>
<dbReference type="KEGG" id="bspl:114859234"/>
<gene>
    <name evidence="4" type="primary">LOC114859234</name>
</gene>
<dbReference type="PROSITE" id="PS51186">
    <property type="entry name" value="GNAT"/>
    <property type="match status" value="1"/>
</dbReference>
<evidence type="ECO:0000313" key="4">
    <source>
        <dbReference type="RefSeq" id="XP_055366275.1"/>
    </source>
</evidence>
<feature type="domain" description="N-acetyltransferase" evidence="2">
    <location>
        <begin position="81"/>
        <end position="264"/>
    </location>
</feature>
<evidence type="ECO:0000256" key="1">
    <source>
        <dbReference type="ARBA" id="ARBA00022679"/>
    </source>
</evidence>
<dbReference type="Proteomes" id="UP000515150">
    <property type="component" value="Chromosome 7"/>
</dbReference>
<dbReference type="InterPro" id="IPR050769">
    <property type="entry name" value="NAT_camello-type"/>
</dbReference>
<dbReference type="OrthoDB" id="41532at2759"/>
<dbReference type="SUPFAM" id="SSF55729">
    <property type="entry name" value="Acyl-CoA N-acyltransferases (Nat)"/>
    <property type="match status" value="1"/>
</dbReference>
<evidence type="ECO:0000313" key="3">
    <source>
        <dbReference type="Proteomes" id="UP000515150"/>
    </source>
</evidence>
<dbReference type="AlphaFoldDB" id="A0A9W2XXF8"/>
<keyword evidence="1" id="KW-0808">Transferase</keyword>
<accession>A0A9W2XXF8</accession>
<dbReference type="RefSeq" id="XP_055366275.1">
    <property type="nucleotide sequence ID" value="XM_055510300.1"/>
</dbReference>
<proteinExistence type="predicted"/>
<dbReference type="CDD" id="cd04301">
    <property type="entry name" value="NAT_SF"/>
    <property type="match status" value="1"/>
</dbReference>
<protein>
    <submittedName>
        <fullName evidence="4">N-acetyltransferase 8B</fullName>
    </submittedName>
</protein>
<dbReference type="PANTHER" id="PTHR13947:SF54">
    <property type="entry name" value="N-ACETYLTRANSFERASE CML3-RELATED"/>
    <property type="match status" value="1"/>
</dbReference>
<sequence>MSRTPADGGGMAQKCNFQFSIRQYRPSDQHEVTSLFTDGVLEHVYPAFFKAMRHPDHVGMALSISMAGYVLGGSSYFQAFLFGSAWAGLIYYCCHQIHQDYLAGRMRTDMADVVANYLEKPGNGFWVAEADVRGQARVVGMVAVVGSTAEEEAEKFDDWNGGVMQGESDDDAGDGRFGELMHTVVKFPWRHKHLGSQLIQKAVDFCKERGYGRLVVDVSSPQTAAISLYQTLGFLQTSSHSDTHANWWFSKLARIIVMRMEKLI</sequence>
<dbReference type="GeneID" id="114859234"/>
<keyword evidence="3" id="KW-1185">Reference proteome</keyword>
<reference evidence="4" key="1">
    <citation type="submission" date="2025-08" db="UniProtKB">
        <authorList>
            <consortium name="RefSeq"/>
        </authorList>
    </citation>
    <scope>IDENTIFICATION</scope>
</reference>
<dbReference type="GO" id="GO:0008080">
    <property type="term" value="F:N-acetyltransferase activity"/>
    <property type="evidence" value="ECO:0007669"/>
    <property type="project" value="InterPro"/>
</dbReference>
<dbReference type="Pfam" id="PF00583">
    <property type="entry name" value="Acetyltransf_1"/>
    <property type="match status" value="1"/>
</dbReference>
<organism evidence="3 4">
    <name type="scientific">Betta splendens</name>
    <name type="common">Siamese fighting fish</name>
    <dbReference type="NCBI Taxonomy" id="158456"/>
    <lineage>
        <taxon>Eukaryota</taxon>
        <taxon>Metazoa</taxon>
        <taxon>Chordata</taxon>
        <taxon>Craniata</taxon>
        <taxon>Vertebrata</taxon>
        <taxon>Euteleostomi</taxon>
        <taxon>Actinopterygii</taxon>
        <taxon>Neopterygii</taxon>
        <taxon>Teleostei</taxon>
        <taxon>Neoteleostei</taxon>
        <taxon>Acanthomorphata</taxon>
        <taxon>Anabantaria</taxon>
        <taxon>Anabantiformes</taxon>
        <taxon>Anabantoidei</taxon>
        <taxon>Osphronemidae</taxon>
        <taxon>Betta</taxon>
    </lineage>
</organism>
<evidence type="ECO:0000259" key="2">
    <source>
        <dbReference type="PROSITE" id="PS51186"/>
    </source>
</evidence>